<proteinExistence type="predicted"/>
<protein>
    <submittedName>
        <fullName evidence="2">Uncharacterized protein</fullName>
    </submittedName>
</protein>
<evidence type="ECO:0000313" key="2">
    <source>
        <dbReference type="WBParaSite" id="ES5_v2.g22921.t1"/>
    </source>
</evidence>
<sequence>ISPLKMNTKIFFLAFILFFAFIATTMADKNADAGSDMFSRFRRQSDQKCRTKIPICLQFMCNRCCGKCDSADCVTAVCAACCG</sequence>
<reference evidence="2" key="1">
    <citation type="submission" date="2022-11" db="UniProtKB">
        <authorList>
            <consortium name="WormBaseParasite"/>
        </authorList>
    </citation>
    <scope>IDENTIFICATION</scope>
</reference>
<name>A0AC34G002_9BILA</name>
<dbReference type="WBParaSite" id="ES5_v2.g22921.t1">
    <property type="protein sequence ID" value="ES5_v2.g22921.t1"/>
    <property type="gene ID" value="ES5_v2.g22921"/>
</dbReference>
<accession>A0AC34G002</accession>
<dbReference type="Proteomes" id="UP000887579">
    <property type="component" value="Unplaced"/>
</dbReference>
<organism evidence="1 2">
    <name type="scientific">Panagrolaimus sp. ES5</name>
    <dbReference type="NCBI Taxonomy" id="591445"/>
    <lineage>
        <taxon>Eukaryota</taxon>
        <taxon>Metazoa</taxon>
        <taxon>Ecdysozoa</taxon>
        <taxon>Nematoda</taxon>
        <taxon>Chromadorea</taxon>
        <taxon>Rhabditida</taxon>
        <taxon>Tylenchina</taxon>
        <taxon>Panagrolaimomorpha</taxon>
        <taxon>Panagrolaimoidea</taxon>
        <taxon>Panagrolaimidae</taxon>
        <taxon>Panagrolaimus</taxon>
    </lineage>
</organism>
<evidence type="ECO:0000313" key="1">
    <source>
        <dbReference type="Proteomes" id="UP000887579"/>
    </source>
</evidence>